<evidence type="ECO:0000256" key="1">
    <source>
        <dbReference type="PROSITE-ProRule" id="PRU00473"/>
    </source>
</evidence>
<sequence length="727" mass="75880">MTAKALVEAIGALVIFLTLAGLGLFQVPSDEPTIEAGLRAQATALLAEYPDPPALTVQGRVITVEGLVQSNADRRAIERALRGIDGVEEVRARLEVLPRVGRFTYGLRKDDKGVRLNGHVTAATTAEALGRINGAPVTDLQVARGAPIADWDKALLVLSESAALLDRAEVIVSGTSGTIRGEALWPAEARAVAARLDTLPKGLSIKREIGVRDDGAPFLLVAERHPRRGVSLRGKLPPGLNVQVLTGAFDSVQDNALVNGPVDPELPDLGPVMTGAVKVLGAAEQGVALVTPGAVVLTTLSGGAEMDKALAALRAALPASYRLDVSQLPEAPPQPFWLQLDRVNGAVSASGVLPDGIPSEGVAKALGADVSRLSQSPYPDTLGWAASIAAVEEAFAEVIEGKLLLEEASITLDAVLADPDSAARVETLLAALPQGADLRSRVELQDDGRDPDATLIYHPETGLSLGGVLPVDLDAATIAGLLGLPPVGGAPQQDRDTALPGAAPLLKAVEPWLGEAETLTITLALGQLSVEAVLSPGVDLEQIEAATRAALGPNDSLTLSLLQDYPPADTRRQNIALGAEQVFLAGYWLPLLEFAPSVAECARQSRLAESDEPVRFLSGETRLDARSIRGVNALSAVARVCVGQGGLTLRVEGHTDNFGAEGVNRMLSRLRAEVVAKEIAKRGVPVAAMEVLGYGPDRPVADNATPEGRALNRRISLAWSTPGQSIQ</sequence>
<evidence type="ECO:0000259" key="2">
    <source>
        <dbReference type="PROSITE" id="PS50914"/>
    </source>
</evidence>
<dbReference type="PANTHER" id="PTHR30329:SF17">
    <property type="entry name" value="LIPOPROTEIN YFIB-RELATED"/>
    <property type="match status" value="1"/>
</dbReference>
<organism evidence="4 5">
    <name type="scientific">Mameliella alba</name>
    <dbReference type="NCBI Taxonomy" id="561184"/>
    <lineage>
        <taxon>Bacteria</taxon>
        <taxon>Pseudomonadati</taxon>
        <taxon>Pseudomonadota</taxon>
        <taxon>Alphaproteobacteria</taxon>
        <taxon>Rhodobacterales</taxon>
        <taxon>Roseobacteraceae</taxon>
        <taxon>Mameliella</taxon>
    </lineage>
</organism>
<dbReference type="InterPro" id="IPR036737">
    <property type="entry name" value="OmpA-like_sf"/>
</dbReference>
<accession>A0A0B3S0W1</accession>
<keyword evidence="1" id="KW-0472">Membrane</keyword>
<dbReference type="Gene3D" id="3.30.1330.60">
    <property type="entry name" value="OmpA-like domain"/>
    <property type="match status" value="1"/>
</dbReference>
<dbReference type="Pfam" id="PF00691">
    <property type="entry name" value="OmpA"/>
    <property type="match status" value="1"/>
</dbReference>
<dbReference type="Proteomes" id="UP000030960">
    <property type="component" value="Unassembled WGS sequence"/>
</dbReference>
<dbReference type="GO" id="GO:0016020">
    <property type="term" value="C:membrane"/>
    <property type="evidence" value="ECO:0007669"/>
    <property type="project" value="UniProtKB-UniRule"/>
</dbReference>
<reference evidence="4 5" key="1">
    <citation type="submission" date="2014-10" db="EMBL/GenBank/DDBJ databases">
        <title>Genome sequence of Ponticoccus sp. strain UMTAT08 isolated from clonal culture of toxic dinoflagellate Alexandrium tamiyavanichii.</title>
        <authorList>
            <person name="Gan H.Y."/>
            <person name="Muhd D.-D."/>
            <person name="Mohd Noor M.E."/>
            <person name="Yeong Y.S."/>
            <person name="Usup G."/>
        </authorList>
    </citation>
    <scope>NUCLEOTIDE SEQUENCE [LARGE SCALE GENOMIC DNA]</scope>
    <source>
        <strain evidence="4 5">UMTAT08</strain>
    </source>
</reference>
<dbReference type="SUPFAM" id="SSF103088">
    <property type="entry name" value="OmpA-like"/>
    <property type="match status" value="1"/>
</dbReference>
<dbReference type="PANTHER" id="PTHR30329">
    <property type="entry name" value="STATOR ELEMENT OF FLAGELLAR MOTOR COMPLEX"/>
    <property type="match status" value="1"/>
</dbReference>
<dbReference type="CDD" id="cd07185">
    <property type="entry name" value="OmpA_C-like"/>
    <property type="match status" value="1"/>
</dbReference>
<feature type="domain" description="OmpA-like" evidence="3">
    <location>
        <begin position="603"/>
        <end position="723"/>
    </location>
</feature>
<protein>
    <submittedName>
        <fullName evidence="4">OmpA-domain-containing protein</fullName>
    </submittedName>
</protein>
<dbReference type="AlphaFoldDB" id="A0A0B3S0W1"/>
<name>A0A0B3S0W1_9RHOB</name>
<comment type="caution">
    <text evidence="4">The sequence shown here is derived from an EMBL/GenBank/DDBJ whole genome shotgun (WGS) entry which is preliminary data.</text>
</comment>
<gene>
    <name evidence="4" type="ORF">OA50_02636</name>
</gene>
<dbReference type="Pfam" id="PF04972">
    <property type="entry name" value="BON"/>
    <property type="match status" value="1"/>
</dbReference>
<proteinExistence type="predicted"/>
<keyword evidence="5" id="KW-1185">Reference proteome</keyword>
<dbReference type="RefSeq" id="WP_052244506.1">
    <property type="nucleotide sequence ID" value="NZ_JSUQ01000010.1"/>
</dbReference>
<evidence type="ECO:0000313" key="4">
    <source>
        <dbReference type="EMBL" id="KHQ52603.1"/>
    </source>
</evidence>
<evidence type="ECO:0000313" key="5">
    <source>
        <dbReference type="Proteomes" id="UP000030960"/>
    </source>
</evidence>
<dbReference type="EMBL" id="JSUQ01000010">
    <property type="protein sequence ID" value="KHQ52603.1"/>
    <property type="molecule type" value="Genomic_DNA"/>
</dbReference>
<feature type="domain" description="BON" evidence="2">
    <location>
        <begin position="30"/>
        <end position="98"/>
    </location>
</feature>
<dbReference type="PROSITE" id="PS50914">
    <property type="entry name" value="BON"/>
    <property type="match status" value="1"/>
</dbReference>
<dbReference type="Gene3D" id="3.30.1340.30">
    <property type="match status" value="1"/>
</dbReference>
<dbReference type="InterPro" id="IPR006665">
    <property type="entry name" value="OmpA-like"/>
</dbReference>
<evidence type="ECO:0000259" key="3">
    <source>
        <dbReference type="PROSITE" id="PS51123"/>
    </source>
</evidence>
<dbReference type="InterPro" id="IPR007055">
    <property type="entry name" value="BON_dom"/>
</dbReference>
<dbReference type="Gene3D" id="3.40.1520.20">
    <property type="match status" value="1"/>
</dbReference>
<dbReference type="InterPro" id="IPR050330">
    <property type="entry name" value="Bact_OuterMem_StrucFunc"/>
</dbReference>
<dbReference type="STRING" id="561184.SAMN05216376_108211"/>
<dbReference type="PROSITE" id="PS51123">
    <property type="entry name" value="OMPA_2"/>
    <property type="match status" value="1"/>
</dbReference>